<sequence>MCMEPYSRKTWADWYEKAFEEFKSGKTPSRRGISGNFTAKNGLKILDSILSEIQDIAETLFDSEQEVKERDRKRKRKADIEKREIMLDGKLNRITLQKRNEPVFKTRIYITSHSKDPFRREITLRSLANAFSELSGDNELRRINFRNPARLISKLNKWEIPRMDFDNNIMSASEIGKFIQLPTASLQEEYADYMRTIEHRETDLPERLLTGGIKIGTITIRGTQKEIYFPLSDYDELCLPRIAIGAMGTGKTRGFGANLAVESVRNGFTAITIDVAKDELGDEVESGCKRLGKGDKVIRIKFGNTPIGLDWCEALGSRHAVNRFAAEVLNFFQLHGHEAGLETARYIRLAAKTVATGDGKLSNVIRLFTNDKYRQSEMKRLQRLGKTDLVEQWESYEALSTGMKGKVTEPVMNRLDMLVGDDYLNECLQCDTGIDFREWLNDGYAICCYVPKDELGSEATDIIVSILIAKVWLATLARQGEDAKPAFLVMDEPHQFMSSAKHWKSMVVESRKWRLGLTWLFHSWEQIPRDLAEIIKSAGPHYHIYTSSKKTYRDLAEEIAPFTVEEALKTPRFHAINIIRSGGVTVTPFMAKMTPPPSKCLKSGI</sequence>
<accession>A0AAV4LBM6</accession>
<dbReference type="Gene3D" id="3.40.50.300">
    <property type="entry name" value="P-loop containing nucleotide triphosphate hydrolases"/>
    <property type="match status" value="1"/>
</dbReference>
<reference evidence="1" key="1">
    <citation type="journal article" date="2023" name="Int. J. Syst. Evol. Microbiol.">
        <title>Collibacillus ludicampi gen. nov., sp. nov., a new soil bacterium of the family Alicyclobacillaceae.</title>
        <authorList>
            <person name="Jojima T."/>
            <person name="Ioku Y."/>
            <person name="Fukuta Y."/>
            <person name="Shirasaka N."/>
            <person name="Matsumura Y."/>
            <person name="Mori M."/>
        </authorList>
    </citation>
    <scope>NUCLEOTIDE SEQUENCE</scope>
    <source>
        <strain evidence="1">TP075</strain>
    </source>
</reference>
<comment type="caution">
    <text evidence="1">The sequence shown here is derived from an EMBL/GenBank/DDBJ whole genome shotgun (WGS) entry which is preliminary data.</text>
</comment>
<name>A0AAV4LBM6_9BACL</name>
<dbReference type="InterPro" id="IPR027417">
    <property type="entry name" value="P-loop_NTPase"/>
</dbReference>
<gene>
    <name evidence="1" type="ORF">DNHGIG_07690</name>
</gene>
<evidence type="ECO:0000313" key="2">
    <source>
        <dbReference type="Proteomes" id="UP001057291"/>
    </source>
</evidence>
<dbReference type="SUPFAM" id="SSF52540">
    <property type="entry name" value="P-loop containing nucleoside triphosphate hydrolases"/>
    <property type="match status" value="1"/>
</dbReference>
<organism evidence="1 2">
    <name type="scientific">Collibacillus ludicampi</name>
    <dbReference type="NCBI Taxonomy" id="2771369"/>
    <lineage>
        <taxon>Bacteria</taxon>
        <taxon>Bacillati</taxon>
        <taxon>Bacillota</taxon>
        <taxon>Bacilli</taxon>
        <taxon>Bacillales</taxon>
        <taxon>Alicyclobacillaceae</taxon>
        <taxon>Collibacillus</taxon>
    </lineage>
</organism>
<evidence type="ECO:0000313" key="1">
    <source>
        <dbReference type="EMBL" id="GIM45220.1"/>
    </source>
</evidence>
<keyword evidence="2" id="KW-1185">Reference proteome</keyword>
<dbReference type="AlphaFoldDB" id="A0AAV4LBM6"/>
<dbReference type="EMBL" id="BOQE01000001">
    <property type="protein sequence ID" value="GIM45220.1"/>
    <property type="molecule type" value="Genomic_DNA"/>
</dbReference>
<protein>
    <recommendedName>
        <fullName evidence="3">ATP-binding protein</fullName>
    </recommendedName>
</protein>
<proteinExistence type="predicted"/>
<evidence type="ECO:0008006" key="3">
    <source>
        <dbReference type="Google" id="ProtNLM"/>
    </source>
</evidence>
<dbReference type="Proteomes" id="UP001057291">
    <property type="component" value="Unassembled WGS sequence"/>
</dbReference>